<dbReference type="InterPro" id="IPR001117">
    <property type="entry name" value="Cu-oxidase_2nd"/>
</dbReference>
<dbReference type="InterPro" id="IPR033138">
    <property type="entry name" value="Cu_oxidase_CS"/>
</dbReference>
<dbReference type="EMBL" id="AZGZ01000023">
    <property type="protein sequence ID" value="KZZ88890.1"/>
    <property type="molecule type" value="Genomic_DNA"/>
</dbReference>
<keyword evidence="2" id="KW-0479">Metal-binding</keyword>
<dbReference type="InterPro" id="IPR011707">
    <property type="entry name" value="Cu-oxidase-like_N"/>
</dbReference>
<dbReference type="OrthoDB" id="2121828at2759"/>
<feature type="compositionally biased region" description="Basic residues" evidence="5">
    <location>
        <begin position="1"/>
        <end position="12"/>
    </location>
</feature>
<evidence type="ECO:0000256" key="5">
    <source>
        <dbReference type="SAM" id="MobiDB-lite"/>
    </source>
</evidence>
<proteinExistence type="inferred from homology"/>
<comment type="caution">
    <text evidence="10">The sequence shown here is derived from an EMBL/GenBank/DDBJ whole genome shotgun (WGS) entry which is preliminary data.</text>
</comment>
<protein>
    <submittedName>
        <fullName evidence="10">Ferro-O2-oxidoreductase</fullName>
    </submittedName>
</protein>
<gene>
    <name evidence="10" type="ORF">AAP_04682</name>
</gene>
<feature type="transmembrane region" description="Helical" evidence="6">
    <location>
        <begin position="47"/>
        <end position="66"/>
    </location>
</feature>
<keyword evidence="3" id="KW-0560">Oxidoreductase</keyword>
<comment type="similarity">
    <text evidence="1">Belongs to the multicopper oxidase family.</text>
</comment>
<dbReference type="PANTHER" id="PTHR11709:SF414">
    <property type="entry name" value="ADR239WP"/>
    <property type="match status" value="1"/>
</dbReference>
<dbReference type="InterPro" id="IPR002355">
    <property type="entry name" value="Cu_oxidase_Cu_BS"/>
</dbReference>
<feature type="region of interest" description="Disordered" evidence="5">
    <location>
        <begin position="1"/>
        <end position="37"/>
    </location>
</feature>
<feature type="domain" description="Plastocyanin-like" evidence="8">
    <location>
        <begin position="537"/>
        <end position="649"/>
    </location>
</feature>
<dbReference type="InterPro" id="IPR008972">
    <property type="entry name" value="Cupredoxin"/>
</dbReference>
<feature type="domain" description="Plastocyanin-like" evidence="9">
    <location>
        <begin position="116"/>
        <end position="231"/>
    </location>
</feature>
<evidence type="ECO:0000259" key="7">
    <source>
        <dbReference type="Pfam" id="PF00394"/>
    </source>
</evidence>
<evidence type="ECO:0000259" key="8">
    <source>
        <dbReference type="Pfam" id="PF07731"/>
    </source>
</evidence>
<dbReference type="InterPro" id="IPR011706">
    <property type="entry name" value="Cu-oxidase_C"/>
</dbReference>
<dbReference type="AlphaFoldDB" id="A0A166NBG5"/>
<dbReference type="InterPro" id="IPR045087">
    <property type="entry name" value="Cu-oxidase_fam"/>
</dbReference>
<dbReference type="PROSITE" id="PS00079">
    <property type="entry name" value="MULTICOPPER_OXIDASE1"/>
    <property type="match status" value="2"/>
</dbReference>
<dbReference type="Gene3D" id="2.60.40.420">
    <property type="entry name" value="Cupredoxins - blue copper proteins"/>
    <property type="match status" value="3"/>
</dbReference>
<dbReference type="Proteomes" id="UP000242877">
    <property type="component" value="Unassembled WGS sequence"/>
</dbReference>
<dbReference type="VEuPathDB" id="FungiDB:AAP_04682"/>
<evidence type="ECO:0000256" key="1">
    <source>
        <dbReference type="ARBA" id="ARBA00010609"/>
    </source>
</evidence>
<dbReference type="Pfam" id="PF00394">
    <property type="entry name" value="Cu-oxidase"/>
    <property type="match status" value="1"/>
</dbReference>
<dbReference type="PROSITE" id="PS00080">
    <property type="entry name" value="MULTICOPPER_OXIDASE2"/>
    <property type="match status" value="1"/>
</dbReference>
<evidence type="ECO:0000259" key="9">
    <source>
        <dbReference type="Pfam" id="PF07732"/>
    </source>
</evidence>
<dbReference type="PANTHER" id="PTHR11709">
    <property type="entry name" value="MULTI-COPPER OXIDASE"/>
    <property type="match status" value="1"/>
</dbReference>
<keyword evidence="11" id="KW-1185">Reference proteome</keyword>
<evidence type="ECO:0000256" key="6">
    <source>
        <dbReference type="SAM" id="Phobius"/>
    </source>
</evidence>
<name>A0A166NBG5_9EURO</name>
<dbReference type="CDD" id="cd04205">
    <property type="entry name" value="CuRO_2_LCC_like"/>
    <property type="match status" value="1"/>
</dbReference>
<keyword evidence="6" id="KW-0472">Membrane</keyword>
<keyword evidence="4" id="KW-0186">Copper</keyword>
<keyword evidence="6" id="KW-1133">Transmembrane helix</keyword>
<dbReference type="CDD" id="cd04206">
    <property type="entry name" value="CuRO_1_LCC_like"/>
    <property type="match status" value="1"/>
</dbReference>
<evidence type="ECO:0000256" key="3">
    <source>
        <dbReference type="ARBA" id="ARBA00023002"/>
    </source>
</evidence>
<evidence type="ECO:0000256" key="4">
    <source>
        <dbReference type="ARBA" id="ARBA00023008"/>
    </source>
</evidence>
<dbReference type="GO" id="GO:0005507">
    <property type="term" value="F:copper ion binding"/>
    <property type="evidence" value="ECO:0007669"/>
    <property type="project" value="InterPro"/>
</dbReference>
<accession>A0A166NBG5</accession>
<dbReference type="Pfam" id="PF07732">
    <property type="entry name" value="Cu-oxidase_3"/>
    <property type="match status" value="1"/>
</dbReference>
<dbReference type="GO" id="GO:0016491">
    <property type="term" value="F:oxidoreductase activity"/>
    <property type="evidence" value="ECO:0007669"/>
    <property type="project" value="UniProtKB-KW"/>
</dbReference>
<dbReference type="Pfam" id="PF07731">
    <property type="entry name" value="Cu-oxidase_2"/>
    <property type="match status" value="1"/>
</dbReference>
<keyword evidence="6" id="KW-0812">Transmembrane</keyword>
<feature type="domain" description="Plastocyanin-like" evidence="7">
    <location>
        <begin position="259"/>
        <end position="389"/>
    </location>
</feature>
<organism evidence="10 11">
    <name type="scientific">Ascosphaera apis ARSEF 7405</name>
    <dbReference type="NCBI Taxonomy" id="392613"/>
    <lineage>
        <taxon>Eukaryota</taxon>
        <taxon>Fungi</taxon>
        <taxon>Dikarya</taxon>
        <taxon>Ascomycota</taxon>
        <taxon>Pezizomycotina</taxon>
        <taxon>Eurotiomycetes</taxon>
        <taxon>Eurotiomycetidae</taxon>
        <taxon>Onygenales</taxon>
        <taxon>Ascosphaeraceae</taxon>
        <taxon>Ascosphaera</taxon>
    </lineage>
</organism>
<sequence length="671" mass="75107">MERPISRRRHRAARVDEQQESEVDTPTLMSSTEKPLANGTDGSARGIWGYIIALLVVIGAAFTLLAQGVQIPLLQSNNHHGASSIAVDEPTRLQDLHPEDHVYRSPKTIEFNWTVSSGMRRPDGVVKKVYLINDLFPGPTIEARSGDRLLITVNNALENEEISMHWHGLHMRGHNDMDGVDSVTQCPINPGGSFLYNFTIADYQSGTFWYHSHSSLQRGEGLFGALIIHKPVPLSIRGSAPARALHSDFERYGYDKEALMLMGDWYHEPAQKTMNWYLSSASWGNEPVPDSLLINGVGHFPCSRVAPAKPLDCIDDGYVIPHLKLDPALTYRIRAINFGTLAGISLAFQNHQVEVITVDGGLEVEVTSKEAQSLGILYSGQRVDFILRPLDTEMQHSGFTINLDREDFRYANPAMISEQAYPIVPSSFESPTAAGNSTGLPPLIDIPSTNHIDLSTLTSSAKITHDIPEKADETYMVYVNVMKKAINAFKPYSYLNHTSWKPQSNPRVPLLGLPREEWDEHQLSIVIGDDQKQNDEPKKARWVDLVVNNLNEGSHPFHMHGHNFHVISTHQSALKFGSYNPFEPIPSNADFAGPPYDVSASLARDTVLIPFHGHVVLRFKADNPGLWIFHCHVMWHLSGGMAMMIDEREPEERERVKNERWGECKGYNTPD</sequence>
<evidence type="ECO:0000313" key="11">
    <source>
        <dbReference type="Proteomes" id="UP000242877"/>
    </source>
</evidence>
<reference evidence="10 11" key="1">
    <citation type="journal article" date="2016" name="Genome Biol. Evol.">
        <title>Divergent and convergent evolution of fungal pathogenicity.</title>
        <authorList>
            <person name="Shang Y."/>
            <person name="Xiao G."/>
            <person name="Zheng P."/>
            <person name="Cen K."/>
            <person name="Zhan S."/>
            <person name="Wang C."/>
        </authorList>
    </citation>
    <scope>NUCLEOTIDE SEQUENCE [LARGE SCALE GENOMIC DNA]</scope>
    <source>
        <strain evidence="10 11">ARSEF 7405</strain>
    </source>
</reference>
<evidence type="ECO:0000256" key="2">
    <source>
        <dbReference type="ARBA" id="ARBA00022723"/>
    </source>
</evidence>
<evidence type="ECO:0000313" key="10">
    <source>
        <dbReference type="EMBL" id="KZZ88890.1"/>
    </source>
</evidence>
<dbReference type="SUPFAM" id="SSF49503">
    <property type="entry name" value="Cupredoxins"/>
    <property type="match status" value="3"/>
</dbReference>